<feature type="transmembrane region" description="Helical" evidence="1">
    <location>
        <begin position="34"/>
        <end position="54"/>
    </location>
</feature>
<evidence type="ECO:0000313" key="2">
    <source>
        <dbReference type="EMBL" id="CAB4323946.1"/>
    </source>
</evidence>
<keyword evidence="1" id="KW-1133">Transmembrane helix</keyword>
<keyword evidence="1" id="KW-0812">Transmembrane</keyword>
<keyword evidence="1" id="KW-0472">Membrane</keyword>
<evidence type="ECO:0000313" key="3">
    <source>
        <dbReference type="EMBL" id="CAB4930326.1"/>
    </source>
</evidence>
<organism evidence="2">
    <name type="scientific">freshwater metagenome</name>
    <dbReference type="NCBI Taxonomy" id="449393"/>
    <lineage>
        <taxon>unclassified sequences</taxon>
        <taxon>metagenomes</taxon>
        <taxon>ecological metagenomes</taxon>
    </lineage>
</organism>
<protein>
    <submittedName>
        <fullName evidence="2">Unannotated protein</fullName>
    </submittedName>
</protein>
<dbReference type="EMBL" id="CAFBNC010000021">
    <property type="protein sequence ID" value="CAB4930326.1"/>
    <property type="molecule type" value="Genomic_DNA"/>
</dbReference>
<dbReference type="AlphaFoldDB" id="A0A6J5YGU3"/>
<name>A0A6J5YGU3_9ZZZZ</name>
<accession>A0A6J5YGU3</accession>
<sequence>MSDTTNPSARLQEFQSEVDSLKVTGGKANPERTWVIIGALLMIAGIVLSIVSYASISSSAPLKGQVVFTDDYAALGTLGLVLAVVGAALFVVMSLRRYFRFWLIRLIFEQREQADRIAGR</sequence>
<gene>
    <name evidence="2" type="ORF">UFOPK1392_01708</name>
    <name evidence="3" type="ORF">UFOPK3733_00627</name>
</gene>
<proteinExistence type="predicted"/>
<dbReference type="EMBL" id="CAEMXZ010000087">
    <property type="protein sequence ID" value="CAB4323946.1"/>
    <property type="molecule type" value="Genomic_DNA"/>
</dbReference>
<feature type="transmembrane region" description="Helical" evidence="1">
    <location>
        <begin position="74"/>
        <end position="95"/>
    </location>
</feature>
<reference evidence="2" key="1">
    <citation type="submission" date="2020-05" db="EMBL/GenBank/DDBJ databases">
        <authorList>
            <person name="Chiriac C."/>
            <person name="Salcher M."/>
            <person name="Ghai R."/>
            <person name="Kavagutti S V."/>
        </authorList>
    </citation>
    <scope>NUCLEOTIDE SEQUENCE</scope>
</reference>
<evidence type="ECO:0000256" key="1">
    <source>
        <dbReference type="SAM" id="Phobius"/>
    </source>
</evidence>